<evidence type="ECO:0000256" key="1">
    <source>
        <dbReference type="SAM" id="SignalP"/>
    </source>
</evidence>
<keyword evidence="3" id="KW-1185">Reference proteome</keyword>
<accession>A0A0J7K9J4</accession>
<name>A0A0J7K9J4_LASNI</name>
<dbReference type="PaxDb" id="67767-A0A0J7K9J4"/>
<organism evidence="2 3">
    <name type="scientific">Lasius niger</name>
    <name type="common">Black garden ant</name>
    <dbReference type="NCBI Taxonomy" id="67767"/>
    <lineage>
        <taxon>Eukaryota</taxon>
        <taxon>Metazoa</taxon>
        <taxon>Ecdysozoa</taxon>
        <taxon>Arthropoda</taxon>
        <taxon>Hexapoda</taxon>
        <taxon>Insecta</taxon>
        <taxon>Pterygota</taxon>
        <taxon>Neoptera</taxon>
        <taxon>Endopterygota</taxon>
        <taxon>Hymenoptera</taxon>
        <taxon>Apocrita</taxon>
        <taxon>Aculeata</taxon>
        <taxon>Formicoidea</taxon>
        <taxon>Formicidae</taxon>
        <taxon>Formicinae</taxon>
        <taxon>Lasius</taxon>
        <taxon>Lasius</taxon>
    </lineage>
</organism>
<dbReference type="OrthoDB" id="8192078at2759"/>
<sequence length="280" mass="31877">MTGSEILCFVRLFGIIVGDLVDEENQFWQLYLLLRQIMDIVLAKRLYKGAACQLKVLIEKHHKLFVSLTGKSLTPKMHFFTHYPRVIAESGPTSHLSTIRKEAKHRDLTQSAGTNMSRVNIANSLTVKHQMGMCHRFMSKEDIIPDTQIGPGHIIHLNETFPFFEKLAIHLRGTECINSNWVEYKGTTYKVGMVVATGAQELCPSFGKIKLILNFNYDACPILVCNVLFNIGLYEHVLGYEVEETDDWLCIKISELLDYNPLYAHTMATGEKIVVLHYSI</sequence>
<protein>
    <submittedName>
        <fullName evidence="2">Uncharacterized protein</fullName>
    </submittedName>
</protein>
<gene>
    <name evidence="2" type="ORF">RF55_13990</name>
</gene>
<proteinExistence type="predicted"/>
<dbReference type="STRING" id="67767.A0A0J7K9J4"/>
<reference evidence="2 3" key="1">
    <citation type="submission" date="2015-04" db="EMBL/GenBank/DDBJ databases">
        <title>Lasius niger genome sequencing.</title>
        <authorList>
            <person name="Konorov E.A."/>
            <person name="Nikitin M.A."/>
            <person name="Kirill M.V."/>
            <person name="Chang P."/>
        </authorList>
    </citation>
    <scope>NUCLEOTIDE SEQUENCE [LARGE SCALE GENOMIC DNA]</scope>
    <source>
        <tissue evidence="2">Whole</tissue>
    </source>
</reference>
<evidence type="ECO:0000313" key="3">
    <source>
        <dbReference type="Proteomes" id="UP000036403"/>
    </source>
</evidence>
<dbReference type="EMBL" id="LBMM01011318">
    <property type="protein sequence ID" value="KMQ86901.1"/>
    <property type="molecule type" value="Genomic_DNA"/>
</dbReference>
<keyword evidence="1" id="KW-0732">Signal</keyword>
<feature type="signal peptide" evidence="1">
    <location>
        <begin position="1"/>
        <end position="18"/>
    </location>
</feature>
<dbReference type="AlphaFoldDB" id="A0A0J7K9J4"/>
<evidence type="ECO:0000313" key="2">
    <source>
        <dbReference type="EMBL" id="KMQ86901.1"/>
    </source>
</evidence>
<comment type="caution">
    <text evidence="2">The sequence shown here is derived from an EMBL/GenBank/DDBJ whole genome shotgun (WGS) entry which is preliminary data.</text>
</comment>
<dbReference type="Proteomes" id="UP000036403">
    <property type="component" value="Unassembled WGS sequence"/>
</dbReference>
<feature type="chain" id="PRO_5005289936" evidence="1">
    <location>
        <begin position="19"/>
        <end position="280"/>
    </location>
</feature>